<sequence length="340" mass="38294">GEKHQLQDHIISILCTQARREGLNGPSQTSRREHADLQRAIIQTILERIQNPREVSPDDPEPERADWSNKRINLKDITFLSEIRISDLSTNATLDLDGSTFDESFTIHNSTINRIHWRKATFKKILVEGGDDNKTIIGTSRLPETISDGTFKNVMFTSADCFFSIHYAPPGAEDTVIRFHHCRLQSGAFTPADENTHEAISLDIRYLLPDENDASSANTSRPAGASAITVSHCQISSLNVSLKPSKSEITIEENIIEGTTSIQYSNPRNEPHTAWNEVCISVVRNEVRARPYEEVVSIRSDGKIHQKARANFHNNTLTGADHDDEHHWLTNDNISEIKQR</sequence>
<proteinExistence type="predicted"/>
<dbReference type="AlphaFoldDB" id="A0A929WWC4"/>
<dbReference type="Proteomes" id="UP000759246">
    <property type="component" value="Unassembled WGS sequence"/>
</dbReference>
<name>A0A929WWC4_9ACTO</name>
<organism evidence="1 2">
    <name type="scientific">Actinomyces bouchesdurhonensis</name>
    <dbReference type="NCBI Taxonomy" id="1852361"/>
    <lineage>
        <taxon>Bacteria</taxon>
        <taxon>Bacillati</taxon>
        <taxon>Actinomycetota</taxon>
        <taxon>Actinomycetes</taxon>
        <taxon>Actinomycetales</taxon>
        <taxon>Actinomycetaceae</taxon>
        <taxon>Actinomyces</taxon>
    </lineage>
</organism>
<reference evidence="1" key="1">
    <citation type="submission" date="2020-04" db="EMBL/GenBank/DDBJ databases">
        <title>Deep metagenomics examines the oral microbiome during advanced dental caries in children, revealing novel taxa and co-occurrences with host molecules.</title>
        <authorList>
            <person name="Baker J.L."/>
            <person name="Morton J.T."/>
            <person name="Dinis M."/>
            <person name="Alvarez R."/>
            <person name="Tran N.C."/>
            <person name="Knight R."/>
            <person name="Edlund A."/>
        </authorList>
    </citation>
    <scope>NUCLEOTIDE SEQUENCE</scope>
    <source>
        <strain evidence="1">JCVI_30_bin.13</strain>
    </source>
</reference>
<gene>
    <name evidence="1" type="ORF">HXK09_08720</name>
</gene>
<feature type="non-terminal residue" evidence="1">
    <location>
        <position position="1"/>
    </location>
</feature>
<comment type="caution">
    <text evidence="1">The sequence shown here is derived from an EMBL/GenBank/DDBJ whole genome shotgun (WGS) entry which is preliminary data.</text>
</comment>
<evidence type="ECO:0000313" key="2">
    <source>
        <dbReference type="Proteomes" id="UP000759246"/>
    </source>
</evidence>
<protein>
    <submittedName>
        <fullName evidence="1">Uncharacterized protein</fullName>
    </submittedName>
</protein>
<accession>A0A929WWC4</accession>
<evidence type="ECO:0000313" key="1">
    <source>
        <dbReference type="EMBL" id="MBF0967212.1"/>
    </source>
</evidence>
<dbReference type="EMBL" id="JABZGF010000361">
    <property type="protein sequence ID" value="MBF0967212.1"/>
    <property type="molecule type" value="Genomic_DNA"/>
</dbReference>